<protein>
    <submittedName>
        <fullName evidence="1">Uncharacterized protein</fullName>
    </submittedName>
</protein>
<dbReference type="Proteomes" id="UP000793456">
    <property type="component" value="Chromosome XVIII"/>
</dbReference>
<organism evidence="1 2">
    <name type="scientific">Larimichthys crocea</name>
    <name type="common">Large yellow croaker</name>
    <name type="synonym">Pseudosciaena crocea</name>
    <dbReference type="NCBI Taxonomy" id="215358"/>
    <lineage>
        <taxon>Eukaryota</taxon>
        <taxon>Metazoa</taxon>
        <taxon>Chordata</taxon>
        <taxon>Craniata</taxon>
        <taxon>Vertebrata</taxon>
        <taxon>Euteleostomi</taxon>
        <taxon>Actinopterygii</taxon>
        <taxon>Neopterygii</taxon>
        <taxon>Teleostei</taxon>
        <taxon>Neoteleostei</taxon>
        <taxon>Acanthomorphata</taxon>
        <taxon>Eupercaria</taxon>
        <taxon>Sciaenidae</taxon>
        <taxon>Larimichthys</taxon>
    </lineage>
</organism>
<name>A0ACD3QKG7_LARCR</name>
<sequence length="584" mass="65187">MSLLLVSFLLILLLGIVLLCVIFRWLVRFFQTALNAELKIKSVGLFSVQGVSIQFHPQHTLEIDRIWISSKLLNQDLPRYLALCVGETRIRFDLQAPLGPLVKKSEGKKHGKITVSPTTLRFLSQLLSFHVSSINVMVLNIALSESLWHMTIAGITLLLDHQSKRLAWDFSVGQLSSKVLKSSQLDICLAEVALSLLLSGDVSLPEMKPGCLSLSVRTLIAELHEGLFLSQLLLPPSPKKSVQDASECEITEFIQTETVERFHQLIPHKVNVEFDNTNVTLSMHSQKRHLNWTLKSLKVAYGRDDEQLPLKSFTPELNFPQSSLELLLEDGLLLSQSRQRILCVNTLKTTLQVTSIDIAGSFTVNTCIIHYRHQEFSHWLNLFPWEQLIHRKAAHRKRRLPHLDAPVMITSSVSNINVSVQLGDTTPFALGFLSASAELQHLLDIKDDIESPESQNVHQRASLSLDNFWWRVGQGSHIQQAPHPPGKHVWGEALILDSLSLQGSFNRPHTEPSSQSPSLSVESSLKGLQVELSETCALCLSRLLSLICVPPRDTGPQLSDVASVSPPSDERHPTHPFLTATPAV</sequence>
<accession>A0ACD3QKG7</accession>
<gene>
    <name evidence="1" type="ORF">E3U43_011309</name>
</gene>
<proteinExistence type="predicted"/>
<keyword evidence="2" id="KW-1185">Reference proteome</keyword>
<dbReference type="EMBL" id="CM011691">
    <property type="protein sequence ID" value="TMS07216.1"/>
    <property type="molecule type" value="Genomic_DNA"/>
</dbReference>
<reference evidence="1" key="1">
    <citation type="submission" date="2018-11" db="EMBL/GenBank/DDBJ databases">
        <title>The sequence and de novo assembly of Larimichthys crocea genome using PacBio and Hi-C technologies.</title>
        <authorList>
            <person name="Xu P."/>
            <person name="Chen B."/>
            <person name="Zhou Z."/>
            <person name="Ke Q."/>
            <person name="Wu Y."/>
            <person name="Bai H."/>
            <person name="Pu F."/>
        </authorList>
    </citation>
    <scope>NUCLEOTIDE SEQUENCE</scope>
    <source>
        <tissue evidence="1">Muscle</tissue>
    </source>
</reference>
<evidence type="ECO:0000313" key="1">
    <source>
        <dbReference type="EMBL" id="TMS07216.1"/>
    </source>
</evidence>
<evidence type="ECO:0000313" key="2">
    <source>
        <dbReference type="Proteomes" id="UP000793456"/>
    </source>
</evidence>
<comment type="caution">
    <text evidence="1">The sequence shown here is derived from an EMBL/GenBank/DDBJ whole genome shotgun (WGS) entry which is preliminary data.</text>
</comment>